<evidence type="ECO:0000256" key="4">
    <source>
        <dbReference type="ARBA" id="ARBA00022737"/>
    </source>
</evidence>
<feature type="repeat" description="ANK" evidence="8">
    <location>
        <begin position="1167"/>
        <end position="1199"/>
    </location>
</feature>
<protein>
    <submittedName>
        <fullName evidence="11">Ankyrin-3</fullName>
    </submittedName>
</protein>
<organism evidence="11 12">
    <name type="scientific">Symbiodinium microadriaticum</name>
    <name type="common">Dinoflagellate</name>
    <name type="synonym">Zooxanthella microadriatica</name>
    <dbReference type="NCBI Taxonomy" id="2951"/>
    <lineage>
        <taxon>Eukaryota</taxon>
        <taxon>Sar</taxon>
        <taxon>Alveolata</taxon>
        <taxon>Dinophyceae</taxon>
        <taxon>Suessiales</taxon>
        <taxon>Symbiodiniaceae</taxon>
        <taxon>Symbiodinium</taxon>
    </lineage>
</organism>
<comment type="subcellular location">
    <subcellularLocation>
        <location evidence="1">Membrane</location>
        <topology evidence="1">Multi-pass membrane protein</topology>
    </subcellularLocation>
</comment>
<feature type="repeat" description="ANK" evidence="8">
    <location>
        <begin position="616"/>
        <end position="648"/>
    </location>
</feature>
<sequence length="1451" mass="155472">MSCAPVRAPAMPGLRAISRALGLFVPLAILFHSAWFSEPQPGPRPRRLLHGGSGTFLESLRSTWDQTFEDTSERLKPCLYAEVEHHLGALVSWVSSAAANTSDKFRWAFLEQPWVGASGLACAALLGAAAYALYVHVSMKHITDRGYHLLGVDEEESRERLQAQFGIAFSLVLSVADIVSDIYVATAYFRSGLIAFGSLLIAITLGSGVVGFVLHRASWERASNTKNVHFWAMGLNEQGQPKPGIKDLILYVLQIKPILVAYESLKLGSETVVLVREKVLAQLSESVPSSLLQAYALAVAGTPQEGTVFFLLLSLGISLGSMADAANKGYRRLCAPTIEPGALPEAGLLAWRCADVGGRICGWALLGMALRPVDASRRGIQQPWLPAWILVDIAVSAAIHKLVLRKAWENLKRPQDMLELLLSAVTIPWGCFQYLGCRVRRTSSQIASRRMEKPTMLPMPSYGLRQALLRRQLRLQRMLLLGRSLTAIAAAVVVAAKYGSTTPDGTCPLSARPALASLAAAAVAFSLATLLTAAVSEMLLCWNLTLFPVAHGLCSGPLHLSVRLGSVANVQHILAQTRTHDEGLLPAHEAAICGEVGVLIALKENCSEAMDAVDEQGRRPLHLAAASGSVDVLRFLAETQAVADSRDEKGITAAHLAAEMGHVDALQVLQQACYVWFLICLTWELVNRPRKKAFAVDFQARDESGETAAHKAARGGHAEARADLEAKANVELGAKDNDGNTPAWLAASEGSAAALRLLQEAGADLGAADDDGDTPTSMAAQNGHLEALQVLRQAQTSVTTSGVGGWRGPRCGGEGGGSALKDGTTPAHRAAQGGHLEVLRLLLQVPKSRPLQEFMPLPDFGEHLKGKAKSPLTVSVACRISIVRCLQAKADPAAADEEGWTPASLAAEKGHAGVLRLLQEAGADLGAAKDNGVTPAFMAAQNGHLEAGADLAAAAKDGRTPAHWAAQKGHPEALRLLLELLETLAGRELEDLFFGSPAEDKRRFDGSLVSAMTAEQGLVLDEDPRTVSVARRISILRCLQIFAELARFEAGTVEESYPREPPVAYRKHRPPNSGCRWLFLGLQAKADPAAADEAKADPAAADEEGWTPASLAGADLAAAAKDGRTPAHRAAQNGHLEALRLLLEDEFAALLPESAQAGADLGAAKDNGVTPAFMAAQNGHLEALQVLRQAGADLAAARKDGATPAHGAAKGGHPEVLRLLLEARADVNATDVEGWTPVHLAEQKGHQEVLRFLQEASHFEYSGFNRSDIVHDRYWRDHAQRNKLESAMDRDLREDSNFAQPLSQEHHCHSKGEAIAWQQVHGIYRIHSEDVRAHGLGRRHFRLRPEMRLKALKVYIFEFGGKDRQALLAADGQNGQVKNSEPIDCQGPGVDSNLPVLGLGDCNSTEQKEQGAAAAAELPLVTSAEWEPLIHHTTAFTELPVATVLAKASTS</sequence>
<evidence type="ECO:0000256" key="9">
    <source>
        <dbReference type="SAM" id="MobiDB-lite"/>
    </source>
</evidence>
<accession>A0A1Q9CLX0</accession>
<dbReference type="Pfam" id="PF12796">
    <property type="entry name" value="Ank_2"/>
    <property type="match status" value="3"/>
</dbReference>
<feature type="transmembrane region" description="Helical" evidence="10">
    <location>
        <begin position="192"/>
        <end position="214"/>
    </location>
</feature>
<feature type="transmembrane region" description="Helical" evidence="10">
    <location>
        <begin position="114"/>
        <end position="135"/>
    </location>
</feature>
<dbReference type="OrthoDB" id="430579at2759"/>
<comment type="similarity">
    <text evidence="2">Belongs to the XK family.</text>
</comment>
<feature type="repeat" description="ANK" evidence="8">
    <location>
        <begin position="1122"/>
        <end position="1144"/>
    </location>
</feature>
<dbReference type="InterPro" id="IPR036770">
    <property type="entry name" value="Ankyrin_rpt-contain_sf"/>
</dbReference>
<feature type="repeat" description="ANK" evidence="8">
    <location>
        <begin position="822"/>
        <end position="844"/>
    </location>
</feature>
<dbReference type="PANTHER" id="PTHR24198:SF165">
    <property type="entry name" value="ANKYRIN REPEAT-CONTAINING PROTEIN-RELATED"/>
    <property type="match status" value="1"/>
</dbReference>
<dbReference type="Pfam" id="PF13857">
    <property type="entry name" value="Ank_5"/>
    <property type="match status" value="1"/>
</dbReference>
<evidence type="ECO:0000256" key="8">
    <source>
        <dbReference type="PROSITE-ProRule" id="PRU00023"/>
    </source>
</evidence>
<evidence type="ECO:0000313" key="11">
    <source>
        <dbReference type="EMBL" id="OLP83918.1"/>
    </source>
</evidence>
<evidence type="ECO:0000256" key="10">
    <source>
        <dbReference type="SAM" id="Phobius"/>
    </source>
</evidence>
<gene>
    <name evidence="11" type="primary">ANK3</name>
    <name evidence="11" type="ORF">AK812_SmicGene35273</name>
</gene>
<proteinExistence type="inferred from homology"/>
<dbReference type="InterPro" id="IPR018629">
    <property type="entry name" value="XK-rel"/>
</dbReference>
<feature type="transmembrane region" description="Helical" evidence="10">
    <location>
        <begin position="511"/>
        <end position="533"/>
    </location>
</feature>
<comment type="caution">
    <text evidence="11">The sequence shown here is derived from an EMBL/GenBank/DDBJ whole genome shotgun (WGS) entry which is preliminary data.</text>
</comment>
<reference evidence="11 12" key="1">
    <citation type="submission" date="2016-02" db="EMBL/GenBank/DDBJ databases">
        <title>Genome analysis of coral dinoflagellate symbionts highlights evolutionary adaptations to a symbiotic lifestyle.</title>
        <authorList>
            <person name="Aranda M."/>
            <person name="Li Y."/>
            <person name="Liew Y.J."/>
            <person name="Baumgarten S."/>
            <person name="Simakov O."/>
            <person name="Wilson M."/>
            <person name="Piel J."/>
            <person name="Ashoor H."/>
            <person name="Bougouffa S."/>
            <person name="Bajic V.B."/>
            <person name="Ryu T."/>
            <person name="Ravasi T."/>
            <person name="Bayer T."/>
            <person name="Micklem G."/>
            <person name="Kim H."/>
            <person name="Bhak J."/>
            <person name="Lajeunesse T.C."/>
            <person name="Voolstra C.R."/>
        </authorList>
    </citation>
    <scope>NUCLEOTIDE SEQUENCE [LARGE SCALE GENOMIC DNA]</scope>
    <source>
        <strain evidence="11 12">CCMP2467</strain>
    </source>
</reference>
<feature type="repeat" description="ANK" evidence="8">
    <location>
        <begin position="1200"/>
        <end position="1232"/>
    </location>
</feature>
<feature type="compositionally biased region" description="Gly residues" evidence="9">
    <location>
        <begin position="802"/>
        <end position="818"/>
    </location>
</feature>
<feature type="region of interest" description="Disordered" evidence="9">
    <location>
        <begin position="799"/>
        <end position="831"/>
    </location>
</feature>
<keyword evidence="12" id="KW-1185">Reference proteome</keyword>
<feature type="transmembrane region" description="Helical" evidence="10">
    <location>
        <begin position="165"/>
        <end position="186"/>
    </location>
</feature>
<feature type="repeat" description="ANK" evidence="8">
    <location>
        <begin position="738"/>
        <end position="770"/>
    </location>
</feature>
<evidence type="ECO:0000256" key="2">
    <source>
        <dbReference type="ARBA" id="ARBA00008789"/>
    </source>
</evidence>
<dbReference type="PANTHER" id="PTHR24198">
    <property type="entry name" value="ANKYRIN REPEAT AND PROTEIN KINASE DOMAIN-CONTAINING PROTEIN"/>
    <property type="match status" value="1"/>
</dbReference>
<name>A0A1Q9CLX0_SYMMI</name>
<dbReference type="InterPro" id="IPR002110">
    <property type="entry name" value="Ankyrin_rpt"/>
</dbReference>
<keyword evidence="7 10" id="KW-0472">Membrane</keyword>
<dbReference type="PROSITE" id="PS50297">
    <property type="entry name" value="ANK_REP_REGION"/>
    <property type="match status" value="9"/>
</dbReference>
<evidence type="ECO:0000256" key="5">
    <source>
        <dbReference type="ARBA" id="ARBA00022989"/>
    </source>
</evidence>
<dbReference type="SUPFAM" id="SSF48403">
    <property type="entry name" value="Ankyrin repeat"/>
    <property type="match status" value="3"/>
</dbReference>
<feature type="repeat" description="ANK" evidence="8">
    <location>
        <begin position="898"/>
        <end position="930"/>
    </location>
</feature>
<keyword evidence="5 10" id="KW-1133">Transmembrane helix</keyword>
<keyword evidence="4" id="KW-0677">Repeat</keyword>
<dbReference type="Proteomes" id="UP000186817">
    <property type="component" value="Unassembled WGS sequence"/>
</dbReference>
<evidence type="ECO:0000256" key="3">
    <source>
        <dbReference type="ARBA" id="ARBA00022692"/>
    </source>
</evidence>
<evidence type="ECO:0000313" key="12">
    <source>
        <dbReference type="Proteomes" id="UP000186817"/>
    </source>
</evidence>
<feature type="repeat" description="ANK" evidence="8">
    <location>
        <begin position="1233"/>
        <end position="1253"/>
    </location>
</feature>
<dbReference type="GO" id="GO:0005737">
    <property type="term" value="C:cytoplasm"/>
    <property type="evidence" value="ECO:0007669"/>
    <property type="project" value="TreeGrafter"/>
</dbReference>
<dbReference type="PRINTS" id="PR01415">
    <property type="entry name" value="ANKYRIN"/>
</dbReference>
<dbReference type="Gene3D" id="1.25.40.20">
    <property type="entry name" value="Ankyrin repeat-containing domain"/>
    <property type="match status" value="6"/>
</dbReference>
<evidence type="ECO:0000256" key="7">
    <source>
        <dbReference type="ARBA" id="ARBA00023136"/>
    </source>
</evidence>
<dbReference type="GO" id="GO:0005886">
    <property type="term" value="C:plasma membrane"/>
    <property type="evidence" value="ECO:0007669"/>
    <property type="project" value="UniProtKB-ARBA"/>
</dbReference>
<evidence type="ECO:0000256" key="1">
    <source>
        <dbReference type="ARBA" id="ARBA00004141"/>
    </source>
</evidence>
<keyword evidence="3 10" id="KW-0812">Transmembrane</keyword>
<dbReference type="SMART" id="SM00248">
    <property type="entry name" value="ANK"/>
    <property type="match status" value="12"/>
</dbReference>
<dbReference type="Pfam" id="PF09815">
    <property type="entry name" value="XK-related"/>
    <property type="match status" value="1"/>
</dbReference>
<evidence type="ECO:0000256" key="6">
    <source>
        <dbReference type="ARBA" id="ARBA00023043"/>
    </source>
</evidence>
<dbReference type="PROSITE" id="PS50088">
    <property type="entry name" value="ANK_REPEAT"/>
    <property type="match status" value="9"/>
</dbReference>
<keyword evidence="6 8" id="KW-0040">ANK repeat</keyword>
<feature type="transmembrane region" description="Helical" evidence="10">
    <location>
        <begin position="480"/>
        <end position="499"/>
    </location>
</feature>
<dbReference type="Pfam" id="PF00023">
    <property type="entry name" value="Ank"/>
    <property type="match status" value="2"/>
</dbReference>
<dbReference type="EMBL" id="LSRX01001083">
    <property type="protein sequence ID" value="OLP83918.1"/>
    <property type="molecule type" value="Genomic_DNA"/>
</dbReference>
<feature type="repeat" description="ANK" evidence="8">
    <location>
        <begin position="957"/>
        <end position="979"/>
    </location>
</feature>
<feature type="transmembrane region" description="Helical" evidence="10">
    <location>
        <begin position="540"/>
        <end position="560"/>
    </location>
</feature>